<evidence type="ECO:0000313" key="3">
    <source>
        <dbReference type="EMBL" id="ACV10007.1"/>
    </source>
</evidence>
<dbReference type="Proteomes" id="UP000000628">
    <property type="component" value="Chromosome"/>
</dbReference>
<evidence type="ECO:0000313" key="4">
    <source>
        <dbReference type="Proteomes" id="UP000000628"/>
    </source>
</evidence>
<dbReference type="OrthoDB" id="5158539at2"/>
<keyword evidence="4" id="KW-1185">Reference proteome</keyword>
<dbReference type="PROSITE" id="PS51257">
    <property type="entry name" value="PROKAR_LIPOPROTEIN"/>
    <property type="match status" value="1"/>
</dbReference>
<dbReference type="KEGG" id="jde:Jden_2373"/>
<organism evidence="3 4">
    <name type="scientific">Jonesia denitrificans (strain ATCC 14870 / DSM 20603 / BCRC 15368 / CIP 55.134 / JCM 11481 / NBRC 15587 / NCTC 10816 / Prevot 55134)</name>
    <name type="common">Listeria denitrificans</name>
    <dbReference type="NCBI Taxonomy" id="471856"/>
    <lineage>
        <taxon>Bacteria</taxon>
        <taxon>Bacillati</taxon>
        <taxon>Actinomycetota</taxon>
        <taxon>Actinomycetes</taxon>
        <taxon>Micrococcales</taxon>
        <taxon>Jonesiaceae</taxon>
        <taxon>Jonesia</taxon>
    </lineage>
</organism>
<dbReference type="STRING" id="471856.Jden_2373"/>
<feature type="signal peptide" evidence="2">
    <location>
        <begin position="1"/>
        <end position="25"/>
    </location>
</feature>
<proteinExistence type="predicted"/>
<protein>
    <recommendedName>
        <fullName evidence="5">Lipoprotein</fullName>
    </recommendedName>
</protein>
<name>C7R2L6_JONDD</name>
<keyword evidence="2" id="KW-0732">Signal</keyword>
<feature type="compositionally biased region" description="Polar residues" evidence="1">
    <location>
        <begin position="285"/>
        <end position="294"/>
    </location>
</feature>
<dbReference type="AlphaFoldDB" id="C7R2L6"/>
<feature type="region of interest" description="Disordered" evidence="1">
    <location>
        <begin position="22"/>
        <end position="46"/>
    </location>
</feature>
<dbReference type="HOGENOM" id="CLU_945865_0_0_11"/>
<gene>
    <name evidence="3" type="ordered locus">Jden_2373</name>
</gene>
<feature type="chain" id="PRO_5039381153" description="Lipoprotein" evidence="2">
    <location>
        <begin position="26"/>
        <end position="294"/>
    </location>
</feature>
<evidence type="ECO:0000256" key="2">
    <source>
        <dbReference type="SAM" id="SignalP"/>
    </source>
</evidence>
<feature type="compositionally biased region" description="Basic and acidic residues" evidence="1">
    <location>
        <begin position="275"/>
        <end position="284"/>
    </location>
</feature>
<sequence length="294" mass="32467">MTLRTAWSVALVAAFLTGCSHQTPAPDPAATTTATPDVEEPGPNNPALDDAVAQWTPINEFFIERYTEPVGDFTRDDLALMSDEIINYARMSTIDESVILADSIKDTRDLITPWLPEGTGKLTEFSTLEDGSRDSAWLYRASRLPKGSTLLDTSVYTSSWHADTFTYTDGTPGVQLTLMWRVLYRFTDPDGVIRAVPLLRWHSVHTDDPHWASQSGYWGHGFSAYATDNDPCAALFDGALTSDQHPSNIDPTAWVFFTLPPDDFMSLEDYSKDHPAATDTEKTATKNTCKGESA</sequence>
<evidence type="ECO:0008006" key="5">
    <source>
        <dbReference type="Google" id="ProtNLM"/>
    </source>
</evidence>
<accession>C7R2L6</accession>
<reference evidence="3 4" key="1">
    <citation type="journal article" date="2009" name="Stand. Genomic Sci.">
        <title>Complete genome sequence of Jonesia denitrificans type strain (Prevot 55134).</title>
        <authorList>
            <person name="Pukall R."/>
            <person name="Gehrich-Schroter G."/>
            <person name="Lapidus A."/>
            <person name="Nolan M."/>
            <person name="Glavina Del Rio T."/>
            <person name="Lucas S."/>
            <person name="Chen F."/>
            <person name="Tice H."/>
            <person name="Pitluck S."/>
            <person name="Cheng J.F."/>
            <person name="Copeland A."/>
            <person name="Saunders E."/>
            <person name="Brettin T."/>
            <person name="Detter J.C."/>
            <person name="Bruce D."/>
            <person name="Goodwin L."/>
            <person name="Pati A."/>
            <person name="Ivanova N."/>
            <person name="Mavromatis K."/>
            <person name="Ovchinnikova G."/>
            <person name="Chen A."/>
            <person name="Palaniappan K."/>
            <person name="Land M."/>
            <person name="Hauser L."/>
            <person name="Chang Y.J."/>
            <person name="Jeffries C.D."/>
            <person name="Chain P."/>
            <person name="Goker M."/>
            <person name="Bristow J."/>
            <person name="Eisen J.A."/>
            <person name="Markowitz V."/>
            <person name="Hugenholtz P."/>
            <person name="Kyrpides N.C."/>
            <person name="Klenk H.P."/>
            <person name="Han C."/>
        </authorList>
    </citation>
    <scope>NUCLEOTIDE SEQUENCE [LARGE SCALE GENOMIC DNA]</scope>
    <source>
        <strain evidence="4">ATCC 14870 / DSM 20603 / BCRC 15368 / CIP 55.134 / JCM 11481 / NBRC 15587 / NCTC 10816 / Prevot 55134</strain>
    </source>
</reference>
<dbReference type="RefSeq" id="WP_015772618.1">
    <property type="nucleotide sequence ID" value="NC_013174.1"/>
</dbReference>
<feature type="region of interest" description="Disordered" evidence="1">
    <location>
        <begin position="275"/>
        <end position="294"/>
    </location>
</feature>
<dbReference type="EMBL" id="CP001706">
    <property type="protein sequence ID" value="ACV10007.1"/>
    <property type="molecule type" value="Genomic_DNA"/>
</dbReference>
<evidence type="ECO:0000256" key="1">
    <source>
        <dbReference type="SAM" id="MobiDB-lite"/>
    </source>
</evidence>